<keyword evidence="10" id="KW-1185">Reference proteome</keyword>
<dbReference type="Pfam" id="PF00749">
    <property type="entry name" value="tRNA-synt_1c"/>
    <property type="match status" value="2"/>
</dbReference>
<dbReference type="GO" id="GO:0005524">
    <property type="term" value="F:ATP binding"/>
    <property type="evidence" value="ECO:0007669"/>
    <property type="project" value="UniProtKB-KW"/>
</dbReference>
<sequence>SRTVKGAVSKLIKILDWAGIKFDEGPGTIGGNFGPYTQSERSDIYKNKIGILLEKEKVYRCFCTQERLARIKELSKKASVVNGYDNHCRNLTKEEIEHNLSLGLPYTIRLKIPQGVTNFKDAAKGIISFSNSKIDDCILMKSDGLPTYHFANIVDDHLMGITHVLRGDEWDGSKLSKRNLDAHVEYYKDEGFIPSALINFVAFLGWGPGTTKEFYSMKELITDFSLENVNASTSIVTNEKLLHLNKLHINSILDSQLDNQERAEYLKSIHNLITEAFKDSVDEWGKEKLNDKIYYEEVIDAIKGRIRLTKEFVNYTKPFFLRQNLNSVTVTEEL</sequence>
<dbReference type="Gene3D" id="3.40.50.620">
    <property type="entry name" value="HUPs"/>
    <property type="match status" value="1"/>
</dbReference>
<comment type="similarity">
    <text evidence="1">Belongs to the class-I aminoacyl-tRNA synthetase family. Glutamate--tRNA ligase type 1 subfamily.</text>
</comment>
<evidence type="ECO:0000256" key="1">
    <source>
        <dbReference type="ARBA" id="ARBA00007894"/>
    </source>
</evidence>
<dbReference type="SUPFAM" id="SSF52374">
    <property type="entry name" value="Nucleotidylyl transferase"/>
    <property type="match status" value="1"/>
</dbReference>
<dbReference type="SUPFAM" id="SSF48163">
    <property type="entry name" value="An anticodon-binding domain of class I aminoacyl-tRNA synthetases"/>
    <property type="match status" value="1"/>
</dbReference>
<comment type="caution">
    <text evidence="9">The sequence shown here is derived from an EMBL/GenBank/DDBJ whole genome shotgun (WGS) entry which is preliminary data.</text>
</comment>
<evidence type="ECO:0000313" key="10">
    <source>
        <dbReference type="Proteomes" id="UP001211065"/>
    </source>
</evidence>
<evidence type="ECO:0000256" key="5">
    <source>
        <dbReference type="ARBA" id="ARBA00022917"/>
    </source>
</evidence>
<dbReference type="PANTHER" id="PTHR43311">
    <property type="entry name" value="GLUTAMATE--TRNA LIGASE"/>
    <property type="match status" value="1"/>
</dbReference>
<dbReference type="GO" id="GO:0006424">
    <property type="term" value="P:glutamyl-tRNA aminoacylation"/>
    <property type="evidence" value="ECO:0007669"/>
    <property type="project" value="TreeGrafter"/>
</dbReference>
<evidence type="ECO:0000256" key="6">
    <source>
        <dbReference type="ARBA" id="ARBA00023146"/>
    </source>
</evidence>
<dbReference type="GO" id="GO:0004818">
    <property type="term" value="F:glutamate-tRNA ligase activity"/>
    <property type="evidence" value="ECO:0007669"/>
    <property type="project" value="TreeGrafter"/>
</dbReference>
<dbReference type="InterPro" id="IPR008925">
    <property type="entry name" value="aa_tRNA-synth_I_cd-bd_sf"/>
</dbReference>
<dbReference type="Proteomes" id="UP001211065">
    <property type="component" value="Unassembled WGS sequence"/>
</dbReference>
<proteinExistence type="inferred from homology"/>
<dbReference type="InterPro" id="IPR049940">
    <property type="entry name" value="GluQ/Sye"/>
</dbReference>
<evidence type="ECO:0000313" key="9">
    <source>
        <dbReference type="EMBL" id="KAJ3200906.1"/>
    </source>
</evidence>
<accession>A0AAD5TSX7</accession>
<dbReference type="InterPro" id="IPR020061">
    <property type="entry name" value="Glu_tRNA_lig_a-bdl"/>
</dbReference>
<dbReference type="EMBL" id="JADGJW010001815">
    <property type="protein sequence ID" value="KAJ3200906.1"/>
    <property type="molecule type" value="Genomic_DNA"/>
</dbReference>
<organism evidence="9 10">
    <name type="scientific">Clydaea vesicula</name>
    <dbReference type="NCBI Taxonomy" id="447962"/>
    <lineage>
        <taxon>Eukaryota</taxon>
        <taxon>Fungi</taxon>
        <taxon>Fungi incertae sedis</taxon>
        <taxon>Chytridiomycota</taxon>
        <taxon>Chytridiomycota incertae sedis</taxon>
        <taxon>Chytridiomycetes</taxon>
        <taxon>Lobulomycetales</taxon>
        <taxon>Lobulomycetaceae</taxon>
        <taxon>Clydaea</taxon>
    </lineage>
</organism>
<dbReference type="InterPro" id="IPR020058">
    <property type="entry name" value="Glu/Gln-tRNA-synth_Ib_cat-dom"/>
</dbReference>
<feature type="domain" description="Glutamyl/glutaminyl-tRNA synthetase class Ib catalytic" evidence="8">
    <location>
        <begin position="172"/>
        <end position="241"/>
    </location>
</feature>
<dbReference type="GO" id="GO:0000049">
    <property type="term" value="F:tRNA binding"/>
    <property type="evidence" value="ECO:0007669"/>
    <property type="project" value="InterPro"/>
</dbReference>
<dbReference type="AlphaFoldDB" id="A0AAD5TSX7"/>
<keyword evidence="4 7" id="KW-0067">ATP-binding</keyword>
<keyword evidence="5 7" id="KW-0648">Protein biosynthesis</keyword>
<dbReference type="InterPro" id="IPR014729">
    <property type="entry name" value="Rossmann-like_a/b/a_fold"/>
</dbReference>
<evidence type="ECO:0000256" key="2">
    <source>
        <dbReference type="ARBA" id="ARBA00022598"/>
    </source>
</evidence>
<reference evidence="9" key="1">
    <citation type="submission" date="2020-05" db="EMBL/GenBank/DDBJ databases">
        <title>Phylogenomic resolution of chytrid fungi.</title>
        <authorList>
            <person name="Stajich J.E."/>
            <person name="Amses K."/>
            <person name="Simmons R."/>
            <person name="Seto K."/>
            <person name="Myers J."/>
            <person name="Bonds A."/>
            <person name="Quandt C.A."/>
            <person name="Barry K."/>
            <person name="Liu P."/>
            <person name="Grigoriev I."/>
            <person name="Longcore J.E."/>
            <person name="James T.Y."/>
        </authorList>
    </citation>
    <scope>NUCLEOTIDE SEQUENCE</scope>
    <source>
        <strain evidence="9">JEL0476</strain>
    </source>
</reference>
<dbReference type="Gene3D" id="1.10.1160.10">
    <property type="entry name" value="Glutamyl-trna Synthetase, Domain 2"/>
    <property type="match status" value="1"/>
</dbReference>
<keyword evidence="3 7" id="KW-0547">Nucleotide-binding</keyword>
<keyword evidence="6 7" id="KW-0030">Aminoacyl-tRNA synthetase</keyword>
<gene>
    <name evidence="9" type="primary">EARS2</name>
    <name evidence="9" type="ORF">HK099_002473</name>
</gene>
<keyword evidence="2 7" id="KW-0436">Ligase</keyword>
<feature type="domain" description="Glutamyl/glutaminyl-tRNA synthetase class Ib catalytic" evidence="8">
    <location>
        <begin position="2"/>
        <end position="171"/>
    </location>
</feature>
<evidence type="ECO:0000256" key="3">
    <source>
        <dbReference type="ARBA" id="ARBA00022741"/>
    </source>
</evidence>
<evidence type="ECO:0000256" key="7">
    <source>
        <dbReference type="RuleBase" id="RU363037"/>
    </source>
</evidence>
<name>A0AAD5TSX7_9FUNG</name>
<dbReference type="PANTHER" id="PTHR43311:SF2">
    <property type="entry name" value="GLUTAMATE--TRNA LIGASE, MITOCHONDRIAL-RELATED"/>
    <property type="match status" value="1"/>
</dbReference>
<dbReference type="GO" id="GO:0005739">
    <property type="term" value="C:mitochondrion"/>
    <property type="evidence" value="ECO:0007669"/>
    <property type="project" value="TreeGrafter"/>
</dbReference>
<feature type="non-terminal residue" evidence="9">
    <location>
        <position position="1"/>
    </location>
</feature>
<protein>
    <submittedName>
        <fullName evidence="9">Glutamyl-tRNA synthetase</fullName>
    </submittedName>
</protein>
<evidence type="ECO:0000259" key="8">
    <source>
        <dbReference type="Pfam" id="PF00749"/>
    </source>
</evidence>
<feature type="non-terminal residue" evidence="9">
    <location>
        <position position="334"/>
    </location>
</feature>
<evidence type="ECO:0000256" key="4">
    <source>
        <dbReference type="ARBA" id="ARBA00022840"/>
    </source>
</evidence>